<sequence>MAQVVPMEDGEEASTPTEDQVKEITAGETVLSPRLSKTMPKNGGRVRTESFIPPLVTDQEKGTLEMRDVTPRSDGEANDIVRKRGSSHWRERALSRDSLTDEPQVQQLAQKRLDLGAGRTPKAESLWKKGLLRRLLQRFTDRNQHLTTEEEAQSLVDQLNVIMLAQYWISQAFKLEHDVENPTRKPYAVASACLWTVVSALLALLEIACLLSLGVSVNWPRCVTSDDCNAGQACVRLYEACGFSTSEQCPFKPVCIDCNHLAGAENGGSGDPWTNDFITGDAAYYENATVFCLEDQLLASEHAHFLPGAWDDKAQQPIPHDLWSSSEDEGLSGGLPPSFAHCLYARKAGVSMTTTDTLILHVVFLLVAMEVAAETREHANAYYIRRLLLPWKPLQWTVVSVCYSACRVLITLLGFLYSRAVVALIPYACLVLLTSQGTDATSIVLNGLTVIFVLELDNRIPQVFVSLAENDTIKDTFRALFTEDRRRLRELIRQDPMCKETFRTTLDQYPNPRLITVAASSVCYASLVSGFNRATGPLSNISCEMLVHFYFYRIALQFGIWWTLLGQISGDLSSYSFNVIATVASHYKAGRGGVVIRFVVYAVFELAIWPFMGALFAGFSLTAAYAFVNLMYWPPMTPVDFQMYFPGFFLDVFGLCAASGYAEYYGLDCIPLNAGENPLSSTISFKYFSSLDGVLCNWAPGHTCEE</sequence>
<evidence type="ECO:0000256" key="1">
    <source>
        <dbReference type="SAM" id="MobiDB-lite"/>
    </source>
</evidence>
<proteinExistence type="predicted"/>
<accession>A0A0M0J7Z6</accession>
<name>A0A0M0J7Z6_9EUKA</name>
<dbReference type="Proteomes" id="UP000037460">
    <property type="component" value="Unassembled WGS sequence"/>
</dbReference>
<gene>
    <name evidence="3" type="ORF">Ctob_007683</name>
</gene>
<feature type="region of interest" description="Disordered" evidence="1">
    <location>
        <begin position="60"/>
        <end position="105"/>
    </location>
</feature>
<protein>
    <submittedName>
        <fullName evidence="3">Uncharacterized protein</fullName>
    </submittedName>
</protein>
<evidence type="ECO:0000313" key="4">
    <source>
        <dbReference type="Proteomes" id="UP000037460"/>
    </source>
</evidence>
<keyword evidence="4" id="KW-1185">Reference proteome</keyword>
<dbReference type="EMBL" id="JWZX01003285">
    <property type="protein sequence ID" value="KOO22348.1"/>
    <property type="molecule type" value="Genomic_DNA"/>
</dbReference>
<feature type="transmembrane region" description="Helical" evidence="2">
    <location>
        <begin position="598"/>
        <end position="628"/>
    </location>
</feature>
<evidence type="ECO:0000313" key="3">
    <source>
        <dbReference type="EMBL" id="KOO22348.1"/>
    </source>
</evidence>
<reference evidence="4" key="1">
    <citation type="journal article" date="2015" name="PLoS Genet.">
        <title>Genome Sequence and Transcriptome Analyses of Chrysochromulina tobin: Metabolic Tools for Enhanced Algal Fitness in the Prominent Order Prymnesiales (Haptophyceae).</title>
        <authorList>
            <person name="Hovde B.T."/>
            <person name="Deodato C.R."/>
            <person name="Hunsperger H.M."/>
            <person name="Ryken S.A."/>
            <person name="Yost W."/>
            <person name="Jha R.K."/>
            <person name="Patterson J."/>
            <person name="Monnat R.J. Jr."/>
            <person name="Barlow S.B."/>
            <person name="Starkenburg S.R."/>
            <person name="Cattolico R.A."/>
        </authorList>
    </citation>
    <scope>NUCLEOTIDE SEQUENCE</scope>
    <source>
        <strain evidence="4">CCMP291</strain>
    </source>
</reference>
<evidence type="ECO:0000256" key="2">
    <source>
        <dbReference type="SAM" id="Phobius"/>
    </source>
</evidence>
<feature type="region of interest" description="Disordered" evidence="1">
    <location>
        <begin position="1"/>
        <end position="27"/>
    </location>
</feature>
<keyword evidence="2" id="KW-1133">Transmembrane helix</keyword>
<feature type="compositionally biased region" description="Basic and acidic residues" evidence="1">
    <location>
        <begin position="60"/>
        <end position="99"/>
    </location>
</feature>
<feature type="transmembrane region" description="Helical" evidence="2">
    <location>
        <begin position="643"/>
        <end position="662"/>
    </location>
</feature>
<dbReference type="AlphaFoldDB" id="A0A0M0J7Z6"/>
<keyword evidence="2" id="KW-0472">Membrane</keyword>
<organism evidence="3 4">
    <name type="scientific">Chrysochromulina tobinii</name>
    <dbReference type="NCBI Taxonomy" id="1460289"/>
    <lineage>
        <taxon>Eukaryota</taxon>
        <taxon>Haptista</taxon>
        <taxon>Haptophyta</taxon>
        <taxon>Prymnesiophyceae</taxon>
        <taxon>Prymnesiales</taxon>
        <taxon>Chrysochromulinaceae</taxon>
        <taxon>Chrysochromulina</taxon>
    </lineage>
</organism>
<feature type="transmembrane region" description="Helical" evidence="2">
    <location>
        <begin position="393"/>
        <end position="417"/>
    </location>
</feature>
<comment type="caution">
    <text evidence="3">The sequence shown here is derived from an EMBL/GenBank/DDBJ whole genome shotgun (WGS) entry which is preliminary data.</text>
</comment>
<keyword evidence="2" id="KW-0812">Transmembrane</keyword>